<dbReference type="AlphaFoldDB" id="A0A1D8P4N6"/>
<dbReference type="SUPFAM" id="SSF143456">
    <property type="entry name" value="VC0467-like"/>
    <property type="match status" value="1"/>
</dbReference>
<dbReference type="PANTHER" id="PTHR31984:SF17">
    <property type="entry name" value="TRANSCRIPTIONAL REGULATOR"/>
    <property type="match status" value="1"/>
</dbReference>
<dbReference type="Proteomes" id="UP000176050">
    <property type="component" value="Chromosome"/>
</dbReference>
<proteinExistence type="predicted"/>
<dbReference type="STRING" id="1850246.LPB138_02145"/>
<evidence type="ECO:0000313" key="1">
    <source>
        <dbReference type="EMBL" id="AOW19550.1"/>
    </source>
</evidence>
<dbReference type="EMBL" id="CP017478">
    <property type="protein sequence ID" value="AOW19550.1"/>
    <property type="molecule type" value="Genomic_DNA"/>
</dbReference>
<gene>
    <name evidence="1" type="ORF">LPB138_02145</name>
</gene>
<dbReference type="Pfam" id="PF02622">
    <property type="entry name" value="DUF179"/>
    <property type="match status" value="1"/>
</dbReference>
<dbReference type="Gene3D" id="3.40.1740.10">
    <property type="entry name" value="VC0467-like"/>
    <property type="match status" value="1"/>
</dbReference>
<dbReference type="PANTHER" id="PTHR31984">
    <property type="entry name" value="TRANSPORTER, PUTATIVE (DUF179)-RELATED"/>
    <property type="match status" value="1"/>
</dbReference>
<dbReference type="InterPro" id="IPR003774">
    <property type="entry name" value="AlgH-like"/>
</dbReference>
<organism evidence="1 2">
    <name type="scientific">Urechidicola croceus</name>
    <dbReference type="NCBI Taxonomy" id="1850246"/>
    <lineage>
        <taxon>Bacteria</taxon>
        <taxon>Pseudomonadati</taxon>
        <taxon>Bacteroidota</taxon>
        <taxon>Flavobacteriia</taxon>
        <taxon>Flavobacteriales</taxon>
        <taxon>Flavobacteriaceae</taxon>
        <taxon>Urechidicola</taxon>
    </lineage>
</organism>
<dbReference type="KEGG" id="lul:LPB138_02145"/>
<keyword evidence="2" id="KW-1185">Reference proteome</keyword>
<protein>
    <submittedName>
        <fullName evidence="1">Transcriptional regulator</fullName>
    </submittedName>
</protein>
<sequence>MIELEPTKGRLLVAEPSILNDRSFNRSVVLLTEHNNTGSIGFIMNKPMKYKMNDLVPEIDCDFPVYNGGPVSKENLYFIHNIPHLIPDSVKIASGIYWGGNFDSVSKLLKAKVITRRDIRFFLGYSGWEANQLTEELIEDTWLVVENSYSNILTTNASMWKNKLMQLGGEYQIWANAPKNPSLN</sequence>
<name>A0A1D8P4N6_9FLAO</name>
<dbReference type="RefSeq" id="WP_070235666.1">
    <property type="nucleotide sequence ID" value="NZ_CP017478.1"/>
</dbReference>
<dbReference type="OrthoDB" id="9807486at2"/>
<reference evidence="1 2" key="1">
    <citation type="submission" date="2016-10" db="EMBL/GenBank/DDBJ databases">
        <title>Lutibacter sp. LPB0138, isolated from marine gastropod.</title>
        <authorList>
            <person name="Kim E."/>
            <person name="Yi H."/>
        </authorList>
    </citation>
    <scope>NUCLEOTIDE SEQUENCE [LARGE SCALE GENOMIC DNA]</scope>
    <source>
        <strain evidence="1 2">LPB0138</strain>
    </source>
</reference>
<evidence type="ECO:0000313" key="2">
    <source>
        <dbReference type="Proteomes" id="UP000176050"/>
    </source>
</evidence>
<accession>A0A1D8P4N6</accession>